<feature type="chain" id="PRO_5023010126" evidence="2">
    <location>
        <begin position="24"/>
        <end position="121"/>
    </location>
</feature>
<feature type="signal peptide" evidence="2">
    <location>
        <begin position="1"/>
        <end position="23"/>
    </location>
</feature>
<evidence type="ECO:0000256" key="2">
    <source>
        <dbReference type="SAM" id="SignalP"/>
    </source>
</evidence>
<feature type="compositionally biased region" description="Gly residues" evidence="1">
    <location>
        <begin position="64"/>
        <end position="78"/>
    </location>
</feature>
<accession>A0A5A7QK73</accession>
<evidence type="ECO:0000313" key="3">
    <source>
        <dbReference type="EMBL" id="GER44877.1"/>
    </source>
</evidence>
<gene>
    <name evidence="3" type="ORF">STAS_21803</name>
</gene>
<keyword evidence="2" id="KW-0732">Signal</keyword>
<reference evidence="4" key="1">
    <citation type="journal article" date="2019" name="Curr. Biol.">
        <title>Genome Sequence of Striga asiatica Provides Insight into the Evolution of Plant Parasitism.</title>
        <authorList>
            <person name="Yoshida S."/>
            <person name="Kim S."/>
            <person name="Wafula E.K."/>
            <person name="Tanskanen J."/>
            <person name="Kim Y.M."/>
            <person name="Honaas L."/>
            <person name="Yang Z."/>
            <person name="Spallek T."/>
            <person name="Conn C.E."/>
            <person name="Ichihashi Y."/>
            <person name="Cheong K."/>
            <person name="Cui S."/>
            <person name="Der J.P."/>
            <person name="Gundlach H."/>
            <person name="Jiao Y."/>
            <person name="Hori C."/>
            <person name="Ishida J.K."/>
            <person name="Kasahara H."/>
            <person name="Kiba T."/>
            <person name="Kim M.S."/>
            <person name="Koo N."/>
            <person name="Laohavisit A."/>
            <person name="Lee Y.H."/>
            <person name="Lumba S."/>
            <person name="McCourt P."/>
            <person name="Mortimer J.C."/>
            <person name="Mutuku J.M."/>
            <person name="Nomura T."/>
            <person name="Sasaki-Sekimoto Y."/>
            <person name="Seto Y."/>
            <person name="Wang Y."/>
            <person name="Wakatake T."/>
            <person name="Sakakibara H."/>
            <person name="Demura T."/>
            <person name="Yamaguchi S."/>
            <person name="Yoneyama K."/>
            <person name="Manabe R.I."/>
            <person name="Nelson D.C."/>
            <person name="Schulman A.H."/>
            <person name="Timko M.P."/>
            <person name="dePamphilis C.W."/>
            <person name="Choi D."/>
            <person name="Shirasu K."/>
        </authorList>
    </citation>
    <scope>NUCLEOTIDE SEQUENCE [LARGE SCALE GENOMIC DNA]</scope>
    <source>
        <strain evidence="4">cv. UVA1</strain>
    </source>
</reference>
<proteinExistence type="predicted"/>
<dbReference type="Proteomes" id="UP000325081">
    <property type="component" value="Unassembled WGS sequence"/>
</dbReference>
<feature type="compositionally biased region" description="Gly residues" evidence="1">
    <location>
        <begin position="45"/>
        <end position="55"/>
    </location>
</feature>
<dbReference type="EMBL" id="BKCP01007170">
    <property type="protein sequence ID" value="GER44877.1"/>
    <property type="molecule type" value="Genomic_DNA"/>
</dbReference>
<organism evidence="3 4">
    <name type="scientific">Striga asiatica</name>
    <name type="common">Asiatic witchweed</name>
    <name type="synonym">Buchnera asiatica</name>
    <dbReference type="NCBI Taxonomy" id="4170"/>
    <lineage>
        <taxon>Eukaryota</taxon>
        <taxon>Viridiplantae</taxon>
        <taxon>Streptophyta</taxon>
        <taxon>Embryophyta</taxon>
        <taxon>Tracheophyta</taxon>
        <taxon>Spermatophyta</taxon>
        <taxon>Magnoliopsida</taxon>
        <taxon>eudicotyledons</taxon>
        <taxon>Gunneridae</taxon>
        <taxon>Pentapetalae</taxon>
        <taxon>asterids</taxon>
        <taxon>lamiids</taxon>
        <taxon>Lamiales</taxon>
        <taxon>Orobanchaceae</taxon>
        <taxon>Buchnereae</taxon>
        <taxon>Striga</taxon>
    </lineage>
</organism>
<sequence length="121" mass="11692">MANLSLLITCLALFSLVSNFCFGLNPNDWGQGWRPGSGSPPSMGWGLGSPSGFGSGMPPSGSGSPPGYGSGSPPGYGSGSPPSGSGSPPGYGSGSPPSGVECNYNSGENVASGVDVSSNSN</sequence>
<name>A0A5A7QK73_STRAF</name>
<dbReference type="AlphaFoldDB" id="A0A5A7QK73"/>
<evidence type="ECO:0000313" key="4">
    <source>
        <dbReference type="Proteomes" id="UP000325081"/>
    </source>
</evidence>
<evidence type="ECO:0000256" key="1">
    <source>
        <dbReference type="SAM" id="MobiDB-lite"/>
    </source>
</evidence>
<feature type="region of interest" description="Disordered" evidence="1">
    <location>
        <begin position="31"/>
        <end position="121"/>
    </location>
</feature>
<keyword evidence="4" id="KW-1185">Reference proteome</keyword>
<feature type="compositionally biased region" description="Low complexity" evidence="1">
    <location>
        <begin position="31"/>
        <end position="44"/>
    </location>
</feature>
<feature type="compositionally biased region" description="Polar residues" evidence="1">
    <location>
        <begin position="103"/>
        <end position="121"/>
    </location>
</feature>
<protein>
    <submittedName>
        <fullName evidence="3">Atrophin-1</fullName>
    </submittedName>
</protein>
<comment type="caution">
    <text evidence="3">The sequence shown here is derived from an EMBL/GenBank/DDBJ whole genome shotgun (WGS) entry which is preliminary data.</text>
</comment>